<organism evidence="1 2">
    <name type="scientific">Knipowitschia caucasica</name>
    <name type="common">Caucasian dwarf goby</name>
    <name type="synonym">Pomatoschistus caucasicus</name>
    <dbReference type="NCBI Taxonomy" id="637954"/>
    <lineage>
        <taxon>Eukaryota</taxon>
        <taxon>Metazoa</taxon>
        <taxon>Chordata</taxon>
        <taxon>Craniata</taxon>
        <taxon>Vertebrata</taxon>
        <taxon>Euteleostomi</taxon>
        <taxon>Actinopterygii</taxon>
        <taxon>Neopterygii</taxon>
        <taxon>Teleostei</taxon>
        <taxon>Neoteleostei</taxon>
        <taxon>Acanthomorphata</taxon>
        <taxon>Gobiaria</taxon>
        <taxon>Gobiiformes</taxon>
        <taxon>Gobioidei</taxon>
        <taxon>Gobiidae</taxon>
        <taxon>Gobiinae</taxon>
        <taxon>Knipowitschia</taxon>
    </lineage>
</organism>
<dbReference type="Proteomes" id="UP001497482">
    <property type="component" value="Chromosome 21"/>
</dbReference>
<keyword evidence="2" id="KW-1185">Reference proteome</keyword>
<evidence type="ECO:0000313" key="1">
    <source>
        <dbReference type="EMBL" id="CAL1596320.1"/>
    </source>
</evidence>
<evidence type="ECO:0000313" key="2">
    <source>
        <dbReference type="Proteomes" id="UP001497482"/>
    </source>
</evidence>
<protein>
    <submittedName>
        <fullName evidence="1">Uncharacterized protein</fullName>
    </submittedName>
</protein>
<dbReference type="AlphaFoldDB" id="A0AAV2L578"/>
<accession>A0AAV2L578</accession>
<gene>
    <name evidence="1" type="ORF">KC01_LOCUS25020</name>
</gene>
<reference evidence="1 2" key="1">
    <citation type="submission" date="2024-04" db="EMBL/GenBank/DDBJ databases">
        <authorList>
            <person name="Waldvogel A.-M."/>
            <person name="Schoenle A."/>
        </authorList>
    </citation>
    <scope>NUCLEOTIDE SEQUENCE [LARGE SCALE GENOMIC DNA]</scope>
</reference>
<proteinExistence type="predicted"/>
<sequence>MHLSSFGASTPPFLSPSPLTTECSLAPRLQDATSPLISPSPIPFPNLPLSSALSLLSLLRASTSLTAAPLSLSSSSVSISSSLSSLSSPLSSLPLSRARLLNSSPLPSSSLLGLNRSHLSPLLSSVNPLPSLSS</sequence>
<dbReference type="EMBL" id="OZ035843">
    <property type="protein sequence ID" value="CAL1596320.1"/>
    <property type="molecule type" value="Genomic_DNA"/>
</dbReference>
<name>A0AAV2L578_KNICA</name>